<gene>
    <name evidence="1" type="ORF">SAMN05216290_2179</name>
</gene>
<protein>
    <submittedName>
        <fullName evidence="1">Uncharacterized protein</fullName>
    </submittedName>
</protein>
<dbReference type="EMBL" id="FOIR01000002">
    <property type="protein sequence ID" value="SEW24285.1"/>
    <property type="molecule type" value="Genomic_DNA"/>
</dbReference>
<organism evidence="1 2">
    <name type="scientific">Roseivirga pacifica</name>
    <dbReference type="NCBI Taxonomy" id="1267423"/>
    <lineage>
        <taxon>Bacteria</taxon>
        <taxon>Pseudomonadati</taxon>
        <taxon>Bacteroidota</taxon>
        <taxon>Cytophagia</taxon>
        <taxon>Cytophagales</taxon>
        <taxon>Roseivirgaceae</taxon>
        <taxon>Roseivirga</taxon>
    </lineage>
</organism>
<sequence length="53" mass="6404">MLLQDFKPLFYNLIDKDFRMTNRKSKVLYHAFLNSNLACTKYIVLIRHQLLKS</sequence>
<name>A0A1I0QBV8_9BACT</name>
<accession>A0A1I0QBV8</accession>
<dbReference type="AlphaFoldDB" id="A0A1I0QBV8"/>
<reference evidence="2" key="1">
    <citation type="submission" date="2016-10" db="EMBL/GenBank/DDBJ databases">
        <authorList>
            <person name="Varghese N."/>
            <person name="Submissions S."/>
        </authorList>
    </citation>
    <scope>NUCLEOTIDE SEQUENCE [LARGE SCALE GENOMIC DNA]</scope>
    <source>
        <strain evidence="2">CGMCC 1.12402</strain>
    </source>
</reference>
<dbReference type="Proteomes" id="UP000199437">
    <property type="component" value="Unassembled WGS sequence"/>
</dbReference>
<keyword evidence="2" id="KW-1185">Reference proteome</keyword>
<proteinExistence type="predicted"/>
<evidence type="ECO:0000313" key="2">
    <source>
        <dbReference type="Proteomes" id="UP000199437"/>
    </source>
</evidence>
<evidence type="ECO:0000313" key="1">
    <source>
        <dbReference type="EMBL" id="SEW24285.1"/>
    </source>
</evidence>